<dbReference type="RefSeq" id="WP_394631693.1">
    <property type="nucleotide sequence ID" value="NZ_JBIHSE010000001.1"/>
</dbReference>
<evidence type="ECO:0000259" key="2">
    <source>
        <dbReference type="Pfam" id="PF03235"/>
    </source>
</evidence>
<evidence type="ECO:0000256" key="1">
    <source>
        <dbReference type="SAM" id="MobiDB-lite"/>
    </source>
</evidence>
<accession>A0ABW7J3C0</accession>
<dbReference type="PANTHER" id="PTHR39639">
    <property type="entry name" value="CHROMOSOME 16, WHOLE GENOME SHOTGUN SEQUENCE"/>
    <property type="match status" value="1"/>
</dbReference>
<name>A0ABW7J3C0_9VIBR</name>
<feature type="domain" description="GmrSD restriction endonucleases N-terminal" evidence="2">
    <location>
        <begin position="280"/>
        <end position="427"/>
    </location>
</feature>
<evidence type="ECO:0000313" key="3">
    <source>
        <dbReference type="EMBL" id="MFH0270562.1"/>
    </source>
</evidence>
<feature type="compositionally biased region" description="Acidic residues" evidence="1">
    <location>
        <begin position="246"/>
        <end position="256"/>
    </location>
</feature>
<dbReference type="EMBL" id="JBIHSE010000001">
    <property type="protein sequence ID" value="MFH0270562.1"/>
    <property type="molecule type" value="Genomic_DNA"/>
</dbReference>
<keyword evidence="4" id="KW-1185">Reference proteome</keyword>
<comment type="caution">
    <text evidence="3">The sequence shown here is derived from an EMBL/GenBank/DDBJ whole genome shotgun (WGS) entry which is preliminary data.</text>
</comment>
<dbReference type="Proteomes" id="UP001607221">
    <property type="component" value="Unassembled WGS sequence"/>
</dbReference>
<dbReference type="InterPro" id="IPR004919">
    <property type="entry name" value="GmrSD_N"/>
</dbReference>
<sequence length="651" mass="75341">MKFEDVLDYLEQMKGLSLQPINDSNESLIILEVDRENNRYTVDKTKTTRKRSRPFSELKKILDVLNQKSFTSVEQALGGAGSSRHQPETIFANLPCVEHFKYDKKKHLYLRDSDTHNIGTLKEMSAPEARELKKRIDRYRDFDISQFYSLHNRQISLLESKLSNIFTKYPGEGDVEAISDILNELQELEFKLSESIVTLDLSNISDNSNVDILDEEEKDIDDVSTNKNENSRPSLGYGLSEPQSKDDDDDDDDDDVITPFEMSRINQVSPTVSLLFDRVKYDEIDLQPEFQRGDRVWPIPDKSRLIESVLLGLPIPVFYFAEKENTDPDVDADYIWVVIDGLQRTTALIGYMRGEYDLKGLKRLSEYNDLTFNELPRKEQRKIREYQLFGHLIPMSNDSDAMIREIFHRINTYGKTLSAQEIRSALYQGPTNRFLKYVADSDEFISAIPTSISSNRMLDLEYVLRALAFLIFGYENYNYETNDDFLSHAMKTLNKYKYPINSTIDQADPIYSCLMKKLVTAFDALSLIFGDDVYKKESGGRVNKVLFEALVSLFAMMTSTQIDIITSEENAKLFKERLFDVIKNDEKTSNWISDKNSWVSRGFDYSISNSTSKRITVLYRFRSLVGIINEINGMDFNPEPILYNFKKNNRE</sequence>
<protein>
    <submittedName>
        <fullName evidence="3">DUF262 domain-containing protein</fullName>
    </submittedName>
</protein>
<gene>
    <name evidence="3" type="ORF">ACGRHZ_04370</name>
</gene>
<dbReference type="PANTHER" id="PTHR39639:SF1">
    <property type="entry name" value="DUF262 DOMAIN-CONTAINING PROTEIN"/>
    <property type="match status" value="1"/>
</dbReference>
<organism evidence="3 4">
    <name type="scientific">Vibrio jasicida</name>
    <dbReference type="NCBI Taxonomy" id="766224"/>
    <lineage>
        <taxon>Bacteria</taxon>
        <taxon>Pseudomonadati</taxon>
        <taxon>Pseudomonadota</taxon>
        <taxon>Gammaproteobacteria</taxon>
        <taxon>Vibrionales</taxon>
        <taxon>Vibrionaceae</taxon>
        <taxon>Vibrio</taxon>
    </lineage>
</organism>
<reference evidence="3 4" key="1">
    <citation type="submission" date="2024-10" db="EMBL/GenBank/DDBJ databases">
        <authorList>
            <person name="Yibar A."/>
            <person name="Saticioglu I.B."/>
            <person name="Duman M."/>
            <person name="Ajmi N."/>
            <person name="Gurler F."/>
            <person name="Ay H."/>
            <person name="Onuk E."/>
            <person name="Guler S."/>
            <person name="Romalde J.L."/>
        </authorList>
    </citation>
    <scope>NUCLEOTIDE SEQUENCE [LARGE SCALE GENOMIC DNA]</scope>
    <source>
        <strain evidence="3 4">1-TCBS-A</strain>
    </source>
</reference>
<evidence type="ECO:0000313" key="4">
    <source>
        <dbReference type="Proteomes" id="UP001607221"/>
    </source>
</evidence>
<feature type="compositionally biased region" description="Polar residues" evidence="1">
    <location>
        <begin position="223"/>
        <end position="233"/>
    </location>
</feature>
<dbReference type="Pfam" id="PF03235">
    <property type="entry name" value="GmrSD_N"/>
    <property type="match status" value="1"/>
</dbReference>
<proteinExistence type="predicted"/>
<feature type="region of interest" description="Disordered" evidence="1">
    <location>
        <begin position="215"/>
        <end position="257"/>
    </location>
</feature>